<dbReference type="PANTHER" id="PTHR32552:SF68">
    <property type="entry name" value="FERRICHROME OUTER MEMBRANE TRANSPORTER_PHAGE RECEPTOR"/>
    <property type="match status" value="1"/>
</dbReference>
<dbReference type="Pfam" id="PF07715">
    <property type="entry name" value="Plug"/>
    <property type="match status" value="1"/>
</dbReference>
<evidence type="ECO:0000256" key="10">
    <source>
        <dbReference type="ARBA" id="ARBA00023077"/>
    </source>
</evidence>
<keyword evidence="4 14" id="KW-1134">Transmembrane beta strand</keyword>
<dbReference type="SUPFAM" id="SSF56935">
    <property type="entry name" value="Porins"/>
    <property type="match status" value="1"/>
</dbReference>
<comment type="subcellular location">
    <subcellularLocation>
        <location evidence="1 14">Cell outer membrane</location>
        <topology evidence="1 14">Multi-pass membrane protein</topology>
    </subcellularLocation>
</comment>
<dbReference type="Pfam" id="PF07660">
    <property type="entry name" value="STN"/>
    <property type="match status" value="1"/>
</dbReference>
<evidence type="ECO:0000256" key="11">
    <source>
        <dbReference type="ARBA" id="ARBA00023136"/>
    </source>
</evidence>
<evidence type="ECO:0000313" key="19">
    <source>
        <dbReference type="Proteomes" id="UP000255265"/>
    </source>
</evidence>
<evidence type="ECO:0000256" key="13">
    <source>
        <dbReference type="ARBA" id="ARBA00023237"/>
    </source>
</evidence>
<evidence type="ECO:0000313" key="18">
    <source>
        <dbReference type="EMBL" id="RDI26127.1"/>
    </source>
</evidence>
<keyword evidence="12 18" id="KW-0675">Receptor</keyword>
<name>A0A370FL02_9BURK</name>
<comment type="caution">
    <text evidence="18">The sequence shown here is derived from an EMBL/GenBank/DDBJ whole genome shotgun (WGS) entry which is preliminary data.</text>
</comment>
<evidence type="ECO:0000256" key="12">
    <source>
        <dbReference type="ARBA" id="ARBA00023170"/>
    </source>
</evidence>
<evidence type="ECO:0000256" key="14">
    <source>
        <dbReference type="PROSITE-ProRule" id="PRU01360"/>
    </source>
</evidence>
<dbReference type="EMBL" id="QQAV01000003">
    <property type="protein sequence ID" value="RDI26127.1"/>
    <property type="molecule type" value="Genomic_DNA"/>
</dbReference>
<protein>
    <submittedName>
        <fullName evidence="18">Iron complex outermembrane receptor protein</fullName>
    </submittedName>
</protein>
<dbReference type="PANTHER" id="PTHR32552">
    <property type="entry name" value="FERRICHROME IRON RECEPTOR-RELATED"/>
    <property type="match status" value="1"/>
</dbReference>
<keyword evidence="6 14" id="KW-0812">Transmembrane</keyword>
<evidence type="ECO:0000256" key="2">
    <source>
        <dbReference type="ARBA" id="ARBA00009810"/>
    </source>
</evidence>
<dbReference type="InterPro" id="IPR012910">
    <property type="entry name" value="Plug_dom"/>
</dbReference>
<dbReference type="InterPro" id="IPR000531">
    <property type="entry name" value="Beta-barrel_TonB"/>
</dbReference>
<feature type="domain" description="Secretin/TonB short N-terminal" evidence="17">
    <location>
        <begin position="81"/>
        <end position="132"/>
    </location>
</feature>
<dbReference type="InterPro" id="IPR010105">
    <property type="entry name" value="TonB_sidphr_rcpt"/>
</dbReference>
<keyword evidence="8" id="KW-0408">Iron</keyword>
<dbReference type="Gene3D" id="2.40.170.20">
    <property type="entry name" value="TonB-dependent receptor, beta-barrel domain"/>
    <property type="match status" value="1"/>
</dbReference>
<dbReference type="AlphaFoldDB" id="A0A370FL02"/>
<evidence type="ECO:0000256" key="6">
    <source>
        <dbReference type="ARBA" id="ARBA00022692"/>
    </source>
</evidence>
<reference evidence="18 19" key="1">
    <citation type="submission" date="2018-07" db="EMBL/GenBank/DDBJ databases">
        <title>Genomic Encyclopedia of Type Strains, Phase IV (KMG-IV): sequencing the most valuable type-strain genomes for metagenomic binning, comparative biology and taxonomic classification.</title>
        <authorList>
            <person name="Goeker M."/>
        </authorList>
    </citation>
    <scope>NUCLEOTIDE SEQUENCE [LARGE SCALE GENOMIC DNA]</scope>
    <source>
        <strain evidence="18 19">DSM 21352</strain>
    </source>
</reference>
<proteinExistence type="inferred from homology"/>
<keyword evidence="19" id="KW-1185">Reference proteome</keyword>
<dbReference type="Gene3D" id="2.170.130.10">
    <property type="entry name" value="TonB-dependent receptor, plug domain"/>
    <property type="match status" value="1"/>
</dbReference>
<keyword evidence="13 14" id="KW-0998">Cell outer membrane</keyword>
<dbReference type="CDD" id="cd01347">
    <property type="entry name" value="ligand_gated_channel"/>
    <property type="match status" value="1"/>
</dbReference>
<dbReference type="GO" id="GO:0038023">
    <property type="term" value="F:signaling receptor activity"/>
    <property type="evidence" value="ECO:0007669"/>
    <property type="project" value="InterPro"/>
</dbReference>
<feature type="region of interest" description="Disordered" evidence="16">
    <location>
        <begin position="1"/>
        <end position="20"/>
    </location>
</feature>
<evidence type="ECO:0000256" key="4">
    <source>
        <dbReference type="ARBA" id="ARBA00022452"/>
    </source>
</evidence>
<dbReference type="Proteomes" id="UP000255265">
    <property type="component" value="Unassembled WGS sequence"/>
</dbReference>
<dbReference type="InterPro" id="IPR039426">
    <property type="entry name" value="TonB-dep_rcpt-like"/>
</dbReference>
<accession>A0A370FL02</accession>
<evidence type="ECO:0000256" key="5">
    <source>
        <dbReference type="ARBA" id="ARBA00022496"/>
    </source>
</evidence>
<feature type="compositionally biased region" description="Basic residues" evidence="16">
    <location>
        <begin position="1"/>
        <end position="12"/>
    </location>
</feature>
<evidence type="ECO:0000256" key="9">
    <source>
        <dbReference type="ARBA" id="ARBA00023065"/>
    </source>
</evidence>
<evidence type="ECO:0000256" key="1">
    <source>
        <dbReference type="ARBA" id="ARBA00004571"/>
    </source>
</evidence>
<keyword evidence="5" id="KW-0410">Iron transport</keyword>
<dbReference type="OrthoDB" id="127311at2"/>
<dbReference type="GO" id="GO:0015344">
    <property type="term" value="F:siderophore uptake transmembrane transporter activity"/>
    <property type="evidence" value="ECO:0007669"/>
    <property type="project" value="TreeGrafter"/>
</dbReference>
<dbReference type="RefSeq" id="WP_114802704.1">
    <property type="nucleotide sequence ID" value="NZ_QQAV01000003.1"/>
</dbReference>
<evidence type="ECO:0000256" key="8">
    <source>
        <dbReference type="ARBA" id="ARBA00023004"/>
    </source>
</evidence>
<dbReference type="GO" id="GO:0015891">
    <property type="term" value="P:siderophore transport"/>
    <property type="evidence" value="ECO:0007669"/>
    <property type="project" value="InterPro"/>
</dbReference>
<dbReference type="FunFam" id="2.170.130.10:FF:000001">
    <property type="entry name" value="Catecholate siderophore TonB-dependent receptor"/>
    <property type="match status" value="1"/>
</dbReference>
<dbReference type="NCBIfam" id="TIGR01783">
    <property type="entry name" value="TonB-siderophor"/>
    <property type="match status" value="1"/>
</dbReference>
<keyword evidence="3 14" id="KW-0813">Transport</keyword>
<keyword evidence="7" id="KW-0732">Signal</keyword>
<evidence type="ECO:0000256" key="15">
    <source>
        <dbReference type="RuleBase" id="RU003357"/>
    </source>
</evidence>
<evidence type="ECO:0000256" key="16">
    <source>
        <dbReference type="SAM" id="MobiDB-lite"/>
    </source>
</evidence>
<evidence type="ECO:0000256" key="7">
    <source>
        <dbReference type="ARBA" id="ARBA00022729"/>
    </source>
</evidence>
<evidence type="ECO:0000259" key="17">
    <source>
        <dbReference type="SMART" id="SM00965"/>
    </source>
</evidence>
<dbReference type="SMART" id="SM00965">
    <property type="entry name" value="STN"/>
    <property type="match status" value="1"/>
</dbReference>
<comment type="similarity">
    <text evidence="2 14 15">Belongs to the TonB-dependent receptor family.</text>
</comment>
<keyword evidence="10 15" id="KW-0798">TonB box</keyword>
<dbReference type="InterPro" id="IPR011662">
    <property type="entry name" value="Secretin/TonB_short_N"/>
</dbReference>
<dbReference type="GO" id="GO:0009279">
    <property type="term" value="C:cell outer membrane"/>
    <property type="evidence" value="ECO:0007669"/>
    <property type="project" value="UniProtKB-SubCell"/>
</dbReference>
<evidence type="ECO:0000256" key="3">
    <source>
        <dbReference type="ARBA" id="ARBA00022448"/>
    </source>
</evidence>
<dbReference type="PROSITE" id="PS52016">
    <property type="entry name" value="TONB_DEPENDENT_REC_3"/>
    <property type="match status" value="1"/>
</dbReference>
<sequence length="840" mass="91927">MRAKSLQHQRPKRTPDRRSIPRPAVAAAWLTLDCLILASLSVHVRAQAPSAQAVSASPYAFDIPAGPLAPALHQLASTADILLSFTPEQTQGRQTPGLRGRHTVDAALQALLAGTGLRAARLDNGAYVLRPQATPADPGAAGQIAPQPAAALPAVTVVGDGDAATGPVRGYLARRSAAGSKTDTAIVETPQSLSVVTAERIEAIGAASVRDALGYTPGINISPYGADSRYDWISIRGFDAYSPGFYQDGLPLRNANTFAVWKVEPYGTERIDVLRGPASVLYGQASPGGVVDVVSKLPTALPVRELQMQVGSHGHKQIAGDFSGQLDAEGQVRYRVVGLLRDARMPTGDKDDDRTYLAPSLTWRLSGDTSLTLYAQLMRNRAGVYTRIRPIEGSLIPTPVGSRIPSALDTGNRHFDRFDQDQTLVGYQFEHRLNDTFTFRQNLRAGHMKLDYAGLQAPRFVTTDPEQPLDPANYRLLSRTLFGSRESARSLSLDNQLQADLRAGDWQHTLLVGLDHQRSRFEARTFSGGSAPLLDIAAPVYPNGPFEIPDPYAVDSTRLQQTGLYLQDQIKWGERWQLTLGGRYDQARTENFDRLGGASSRVADHRFTKRAGLVYLAPNGLAPYASYTESFNPNPALNPLTRQPFEPETGRQYEAGLRYQPPGSRSLYSAAVFDLRRRNYITFDPDFVPYQTGEISTRGLELEATTQPMPHMNLTAAYSYTPRAIVTASANPEQIGRQALAVPRNQLSGWIDYRFANGLKVGIGARHTGSTYGNGGRTPVKVPAYTLVDLLLAYDIDRWSLALNVRNLTNRTYLSNCDSTAQTCYYGDQRRVVATATYRW</sequence>
<keyword evidence="9" id="KW-0406">Ion transport</keyword>
<dbReference type="InterPro" id="IPR036942">
    <property type="entry name" value="Beta-barrel_TonB_sf"/>
</dbReference>
<dbReference type="InterPro" id="IPR037066">
    <property type="entry name" value="Plug_dom_sf"/>
</dbReference>
<dbReference type="Pfam" id="PF00593">
    <property type="entry name" value="TonB_dep_Rec_b-barrel"/>
    <property type="match status" value="1"/>
</dbReference>
<keyword evidence="11 14" id="KW-0472">Membrane</keyword>
<dbReference type="Gene3D" id="3.55.50.30">
    <property type="match status" value="1"/>
</dbReference>
<organism evidence="18 19">
    <name type="scientific">Pseudacidovorax intermedius</name>
    <dbReference type="NCBI Taxonomy" id="433924"/>
    <lineage>
        <taxon>Bacteria</taxon>
        <taxon>Pseudomonadati</taxon>
        <taxon>Pseudomonadota</taxon>
        <taxon>Betaproteobacteria</taxon>
        <taxon>Burkholderiales</taxon>
        <taxon>Comamonadaceae</taxon>
        <taxon>Pseudacidovorax</taxon>
    </lineage>
</organism>
<gene>
    <name evidence="18" type="ORF">DFR41_103284</name>
</gene>